<dbReference type="InterPro" id="IPR027417">
    <property type="entry name" value="P-loop_NTPase"/>
</dbReference>
<reference evidence="1 2" key="1">
    <citation type="journal article" date="2015" name="Environ. Microbiol.">
        <title>Methane oxidation coupled to nitrate reduction under hypoxia by the Gammaproteobacterium Methylomonas denitrificans, sp. nov. type strain FJG1.</title>
        <authorList>
            <person name="Kits K.D."/>
            <person name="Klotz M.G."/>
            <person name="Stein L.Y."/>
        </authorList>
    </citation>
    <scope>NUCLEOTIDE SEQUENCE [LARGE SCALE GENOMIC DNA]</scope>
    <source>
        <strain evidence="1 2">FJG1</strain>
    </source>
</reference>
<dbReference type="Gene3D" id="3.40.50.300">
    <property type="entry name" value="P-loop containing nucleotide triphosphate hydrolases"/>
    <property type="match status" value="1"/>
</dbReference>
<organism evidence="1 2">
    <name type="scientific">Methylomonas denitrificans</name>
    <dbReference type="NCBI Taxonomy" id="1538553"/>
    <lineage>
        <taxon>Bacteria</taxon>
        <taxon>Pseudomonadati</taxon>
        <taxon>Pseudomonadota</taxon>
        <taxon>Gammaproteobacteria</taxon>
        <taxon>Methylococcales</taxon>
        <taxon>Methylococcaceae</taxon>
        <taxon>Methylomonas</taxon>
    </lineage>
</organism>
<dbReference type="OrthoDB" id="103556at2"/>
<dbReference type="Pfam" id="PF12532">
    <property type="entry name" value="DUF3732"/>
    <property type="match status" value="1"/>
</dbReference>
<evidence type="ECO:0000313" key="1">
    <source>
        <dbReference type="EMBL" id="AMK79279.1"/>
    </source>
</evidence>
<dbReference type="EMBL" id="CP014476">
    <property type="protein sequence ID" value="AMK79279.1"/>
    <property type="molecule type" value="Genomic_DNA"/>
</dbReference>
<keyword evidence="2" id="KW-1185">Reference proteome</keyword>
<proteinExistence type="predicted"/>
<gene>
    <name evidence="1" type="ORF">JT25_022795</name>
</gene>
<protein>
    <recommendedName>
        <fullName evidence="3">DUF3732 domain-containing protein</fullName>
    </recommendedName>
</protein>
<accession>A0A140E7A5</accession>
<evidence type="ECO:0008006" key="3">
    <source>
        <dbReference type="Google" id="ProtNLM"/>
    </source>
</evidence>
<dbReference type="KEGG" id="mdn:JT25_022795"/>
<dbReference type="Proteomes" id="UP000030512">
    <property type="component" value="Chromosome"/>
</dbReference>
<sequence length="653" mass="73372">MKIKSIHIYSHDGQRRDLQFKVDGLNVITGRSSTGKSALSEIIEYCMGRSTFNVPEGIIRDKVAWFAIVYQFPQEQVLIAKPTPSAGGTSCSTAMQRRGNRLAVPDFKELAVNTDDDAVVALLSRLLGIPENRTDVAIDHSRESYDANVKHTYYYLFQKQGIVANKDQLLYRQNEAFQPQAIRDTLPILLGISSNDRYELEAKLRTAQRELKLNAKLLEQARNAIDTSQQKGISLFSEAMVVGIIAPENQQAGPDGVIDALRTALQWKPASVPDDDGQRISRLEEEISQLRKDRREVQSKVDAARQFSKRAGGFESEALEQKDRLASIKALPKNPETGEWQWPFCEANLALESPVAQVLLKELAILDEEMSIVAGQRPKLEAYLAEQDNKVREVVDATKNKEAELSAAIAANEVIAQMGTRNNAAARVVGRISLFLENLVPNAELVSREAEHRHLKFKVEELEKKVGADDSHERLTSIVNNISAQVSRYIQNFEAEFSAFPARFDLNHLTIVFDRPDRPVPMSRTGGGENHLAYHLSALLALHLFASKNNCPIPQFLLIDQPTQVYFPSEKVYQEADGTVQKTEADADLAAVRRLFELLLNFTKRDAPGFQLIVTEHANLRDQWFQDSLVEQPWTKPPALVPEDWPLMSKDRK</sequence>
<name>A0A140E7A5_9GAMM</name>
<dbReference type="RefSeq" id="WP_036274656.1">
    <property type="nucleotide sequence ID" value="NZ_CP014476.1"/>
</dbReference>
<evidence type="ECO:0000313" key="2">
    <source>
        <dbReference type="Proteomes" id="UP000030512"/>
    </source>
</evidence>
<dbReference type="SUPFAM" id="SSF52540">
    <property type="entry name" value="P-loop containing nucleoside triphosphate hydrolases"/>
    <property type="match status" value="1"/>
</dbReference>
<dbReference type="AlphaFoldDB" id="A0A140E7A5"/>
<dbReference type="STRING" id="1538553.JT25_022795"/>
<dbReference type="InterPro" id="IPR022205">
    <property type="entry name" value="DUF3732"/>
</dbReference>